<reference evidence="1" key="1">
    <citation type="submission" date="2013-07" db="EMBL/GenBank/DDBJ databases">
        <title>The Genome Sequence of Cryptococcus bestiolae CBS10118.</title>
        <authorList>
            <consortium name="The Broad Institute Genome Sequencing Platform"/>
            <person name="Cuomo C."/>
            <person name="Litvintseva A."/>
            <person name="Chen Y."/>
            <person name="Heitman J."/>
            <person name="Sun S."/>
            <person name="Springer D."/>
            <person name="Dromer F."/>
            <person name="Young S.K."/>
            <person name="Zeng Q."/>
            <person name="Gargeya S."/>
            <person name="Fitzgerald M."/>
            <person name="Abouelleil A."/>
            <person name="Alvarado L."/>
            <person name="Berlin A.M."/>
            <person name="Chapman S.B."/>
            <person name="Dewar J."/>
            <person name="Goldberg J."/>
            <person name="Griggs A."/>
            <person name="Gujja S."/>
            <person name="Hansen M."/>
            <person name="Howarth C."/>
            <person name="Imamovic A."/>
            <person name="Larimer J."/>
            <person name="McCowan C."/>
            <person name="Murphy C."/>
            <person name="Pearson M."/>
            <person name="Priest M."/>
            <person name="Roberts A."/>
            <person name="Saif S."/>
            <person name="Shea T."/>
            <person name="Sykes S."/>
            <person name="Wortman J."/>
            <person name="Nusbaum C."/>
            <person name="Birren B."/>
        </authorList>
    </citation>
    <scope>NUCLEOTIDE SEQUENCE [LARGE SCALE GENOMIC DNA]</scope>
    <source>
        <strain evidence="1">CBS 10118</strain>
    </source>
</reference>
<dbReference type="EMBL" id="CP144545">
    <property type="protein sequence ID" value="WVW85116.1"/>
    <property type="molecule type" value="Genomic_DNA"/>
</dbReference>
<dbReference type="Proteomes" id="UP000092730">
    <property type="component" value="Chromosome 5"/>
</dbReference>
<sequence>MYLENSITHIGPPSPTYSRTSPLDWDIYHSPEYQPLSISVSRTPEPKSKSTTYDSLNTATQTQPTFYKGISSYNHTVPRTSKLDWDIYHKYHNPTTQYTVYRDFSALYAHEKVVHEIKENRKPSEIVGHNRVRGRYKLVVNQIKKSGRKGRRYMVDSSGVLRRKANLMDRVKEFVRDRYCPDNLPERVREVRYGHYVLNT</sequence>
<dbReference type="RefSeq" id="XP_019045192.1">
    <property type="nucleotide sequence ID" value="XM_019192195.1"/>
</dbReference>
<evidence type="ECO:0000313" key="1">
    <source>
        <dbReference type="EMBL" id="OCF24122.1"/>
    </source>
</evidence>
<evidence type="ECO:0000313" key="3">
    <source>
        <dbReference type="Proteomes" id="UP000092730"/>
    </source>
</evidence>
<protein>
    <submittedName>
        <fullName evidence="1">Uncharacterized protein</fullName>
    </submittedName>
</protein>
<organism evidence="1">
    <name type="scientific">Kwoniella bestiolae CBS 10118</name>
    <dbReference type="NCBI Taxonomy" id="1296100"/>
    <lineage>
        <taxon>Eukaryota</taxon>
        <taxon>Fungi</taxon>
        <taxon>Dikarya</taxon>
        <taxon>Basidiomycota</taxon>
        <taxon>Agaricomycotina</taxon>
        <taxon>Tremellomycetes</taxon>
        <taxon>Tremellales</taxon>
        <taxon>Cryptococcaceae</taxon>
        <taxon>Kwoniella</taxon>
    </lineage>
</organism>
<reference evidence="2" key="2">
    <citation type="submission" date="2013-07" db="EMBL/GenBank/DDBJ databases">
        <authorList>
            <consortium name="The Broad Institute Genome Sequencing Platform"/>
            <person name="Cuomo C."/>
            <person name="Litvintseva A."/>
            <person name="Chen Y."/>
            <person name="Heitman J."/>
            <person name="Sun S."/>
            <person name="Springer D."/>
            <person name="Dromer F."/>
            <person name="Young S.K."/>
            <person name="Zeng Q."/>
            <person name="Gargeya S."/>
            <person name="Fitzgerald M."/>
            <person name="Abouelleil A."/>
            <person name="Alvarado L."/>
            <person name="Berlin A.M."/>
            <person name="Chapman S.B."/>
            <person name="Dewar J."/>
            <person name="Goldberg J."/>
            <person name="Griggs A."/>
            <person name="Gujja S."/>
            <person name="Hansen M."/>
            <person name="Howarth C."/>
            <person name="Imamovic A."/>
            <person name="Larimer J."/>
            <person name="McCowan C."/>
            <person name="Murphy C."/>
            <person name="Pearson M."/>
            <person name="Priest M."/>
            <person name="Roberts A."/>
            <person name="Saif S."/>
            <person name="Shea T."/>
            <person name="Sykes S."/>
            <person name="Wortman J."/>
            <person name="Nusbaum C."/>
            <person name="Birren B."/>
        </authorList>
    </citation>
    <scope>NUCLEOTIDE SEQUENCE</scope>
    <source>
        <strain evidence="2">CBS 10118</strain>
    </source>
</reference>
<dbReference type="AlphaFoldDB" id="A0A1B9FZC5"/>
<reference evidence="1" key="3">
    <citation type="submission" date="2014-01" db="EMBL/GenBank/DDBJ databases">
        <title>Evolution of pathogenesis and genome organization in the Tremellales.</title>
        <authorList>
            <person name="Cuomo C."/>
            <person name="Litvintseva A."/>
            <person name="Heitman J."/>
            <person name="Chen Y."/>
            <person name="Sun S."/>
            <person name="Springer D."/>
            <person name="Dromer F."/>
            <person name="Young S."/>
            <person name="Zeng Q."/>
            <person name="Chapman S."/>
            <person name="Gujja S."/>
            <person name="Saif S."/>
            <person name="Birren B."/>
        </authorList>
    </citation>
    <scope>NUCLEOTIDE SEQUENCE</scope>
    <source>
        <strain evidence="1">CBS 10118</strain>
    </source>
</reference>
<dbReference type="VEuPathDB" id="FungiDB:I302_05580"/>
<evidence type="ECO:0000313" key="2">
    <source>
        <dbReference type="EMBL" id="WVW85116.1"/>
    </source>
</evidence>
<gene>
    <name evidence="1" type="ORF">I302_05580</name>
    <name evidence="2" type="ORF">I302_107153</name>
</gene>
<keyword evidence="3" id="KW-1185">Reference proteome</keyword>
<reference evidence="2" key="4">
    <citation type="submission" date="2024-02" db="EMBL/GenBank/DDBJ databases">
        <title>Comparative genomics of Cryptococcus and Kwoniella reveals pathogenesis evolution and contrasting modes of karyotype evolution via chromosome fusion or intercentromeric recombination.</title>
        <authorList>
            <person name="Coelho M.A."/>
            <person name="David-Palma M."/>
            <person name="Shea T."/>
            <person name="Bowers K."/>
            <person name="McGinley-Smith S."/>
            <person name="Mohammad A.W."/>
            <person name="Gnirke A."/>
            <person name="Yurkov A.M."/>
            <person name="Nowrousian M."/>
            <person name="Sun S."/>
            <person name="Cuomo C.A."/>
            <person name="Heitman J."/>
        </authorList>
    </citation>
    <scope>NUCLEOTIDE SEQUENCE</scope>
    <source>
        <strain evidence="2">CBS 10118</strain>
    </source>
</reference>
<accession>A0A1B9FZC5</accession>
<dbReference type="GeneID" id="30209979"/>
<name>A0A1B9FZC5_9TREE</name>
<proteinExistence type="predicted"/>
<dbReference type="KEGG" id="kbi:30209979"/>
<dbReference type="EMBL" id="KI894022">
    <property type="protein sequence ID" value="OCF24122.1"/>
    <property type="molecule type" value="Genomic_DNA"/>
</dbReference>